<dbReference type="EMBL" id="UOEH01000587">
    <property type="protein sequence ID" value="VAW07525.1"/>
    <property type="molecule type" value="Genomic_DNA"/>
</dbReference>
<organism evidence="1">
    <name type="scientific">hydrothermal vent metagenome</name>
    <dbReference type="NCBI Taxonomy" id="652676"/>
    <lineage>
        <taxon>unclassified sequences</taxon>
        <taxon>metagenomes</taxon>
        <taxon>ecological metagenomes</taxon>
    </lineage>
</organism>
<feature type="non-terminal residue" evidence="1">
    <location>
        <position position="1"/>
    </location>
</feature>
<evidence type="ECO:0000313" key="1">
    <source>
        <dbReference type="EMBL" id="VAW07525.1"/>
    </source>
</evidence>
<accession>A0A3B0SNY1</accession>
<reference evidence="1" key="1">
    <citation type="submission" date="2018-06" db="EMBL/GenBank/DDBJ databases">
        <authorList>
            <person name="Zhirakovskaya E."/>
        </authorList>
    </citation>
    <scope>NUCLEOTIDE SEQUENCE</scope>
</reference>
<protein>
    <submittedName>
        <fullName evidence="1">Uncharacterized protein</fullName>
    </submittedName>
</protein>
<gene>
    <name evidence="1" type="ORF">MNBD_ALPHA05-2494</name>
</gene>
<name>A0A3B0SNY1_9ZZZZ</name>
<dbReference type="AlphaFoldDB" id="A0A3B0SNY1"/>
<sequence length="23" mass="2451">GACWSGKLTAVVLEGKARRFLST</sequence>
<proteinExistence type="predicted"/>